<dbReference type="InterPro" id="IPR010982">
    <property type="entry name" value="Lambda_DNA-bd_dom_sf"/>
</dbReference>
<dbReference type="GO" id="GO:0003677">
    <property type="term" value="F:DNA binding"/>
    <property type="evidence" value="ECO:0007669"/>
    <property type="project" value="InterPro"/>
</dbReference>
<dbReference type="Proteomes" id="UP000030147">
    <property type="component" value="Unassembled WGS sequence"/>
</dbReference>
<dbReference type="Gene3D" id="1.10.260.40">
    <property type="entry name" value="lambda repressor-like DNA-binding domains"/>
    <property type="match status" value="1"/>
</dbReference>
<protein>
    <submittedName>
        <fullName evidence="2">XRE family transcriptional regulator</fullName>
    </submittedName>
</protein>
<feature type="domain" description="HTH cro/C1-type" evidence="1">
    <location>
        <begin position="7"/>
        <end position="61"/>
    </location>
</feature>
<evidence type="ECO:0000313" key="3">
    <source>
        <dbReference type="Proteomes" id="UP000030147"/>
    </source>
</evidence>
<name>A0A0A2TD69_9BACI</name>
<reference evidence="2 3" key="1">
    <citation type="journal article" date="2015" name="Stand. Genomic Sci.">
        <title>High quality draft genome sequence of the moderately halophilic bacterium Pontibacillus yanchengensis Y32(T) and comparison among Pontibacillus genomes.</title>
        <authorList>
            <person name="Huang J."/>
            <person name="Qiao Z.X."/>
            <person name="Tang J.W."/>
            <person name="Wang G."/>
        </authorList>
    </citation>
    <scope>NUCLEOTIDE SEQUENCE [LARGE SCALE GENOMIC DNA]</scope>
    <source>
        <strain evidence="2 3">Y32</strain>
    </source>
</reference>
<organism evidence="2 3">
    <name type="scientific">Pontibacillus yanchengensis Y32</name>
    <dbReference type="NCBI Taxonomy" id="1385514"/>
    <lineage>
        <taxon>Bacteria</taxon>
        <taxon>Bacillati</taxon>
        <taxon>Bacillota</taxon>
        <taxon>Bacilli</taxon>
        <taxon>Bacillales</taxon>
        <taxon>Bacillaceae</taxon>
        <taxon>Pontibacillus</taxon>
    </lineage>
</organism>
<dbReference type="CDD" id="cd00093">
    <property type="entry name" value="HTH_XRE"/>
    <property type="match status" value="1"/>
</dbReference>
<dbReference type="SMART" id="SM00530">
    <property type="entry name" value="HTH_XRE"/>
    <property type="match status" value="1"/>
</dbReference>
<evidence type="ECO:0000313" key="2">
    <source>
        <dbReference type="EMBL" id="KGP73782.1"/>
    </source>
</evidence>
<dbReference type="PROSITE" id="PS50943">
    <property type="entry name" value="HTH_CROC1"/>
    <property type="match status" value="1"/>
</dbReference>
<gene>
    <name evidence="2" type="ORF">N782_01215</name>
</gene>
<dbReference type="SUPFAM" id="SSF47413">
    <property type="entry name" value="lambda repressor-like DNA-binding domains"/>
    <property type="match status" value="1"/>
</dbReference>
<comment type="caution">
    <text evidence="2">The sequence shown here is derived from an EMBL/GenBank/DDBJ whole genome shotgun (WGS) entry which is preliminary data.</text>
</comment>
<dbReference type="EMBL" id="AVBF01000008">
    <property type="protein sequence ID" value="KGP73782.1"/>
    <property type="molecule type" value="Genomic_DNA"/>
</dbReference>
<dbReference type="AlphaFoldDB" id="A0A0A2TD69"/>
<evidence type="ECO:0000259" key="1">
    <source>
        <dbReference type="PROSITE" id="PS50943"/>
    </source>
</evidence>
<keyword evidence="3" id="KW-1185">Reference proteome</keyword>
<sequence>MTKRDWLINIRNSKQMTQQEVAYTAFIDRAYYAQIESGARNPSSDVTKRIGDVLGFHYTNFDRNENSFTVSLQNSPMTLAHCDLDLRYTWVFNPIMDKELSDIIGKRDTDILNNDGSLALMKLKRDILEQKIGIRRKITYPNYTGTISYDVFGQPLLNEKGIMIGVTTAATELMPS</sequence>
<dbReference type="STRING" id="1385514.N782_01215"/>
<dbReference type="InterPro" id="IPR001387">
    <property type="entry name" value="Cro/C1-type_HTH"/>
</dbReference>
<dbReference type="Pfam" id="PF01381">
    <property type="entry name" value="HTH_3"/>
    <property type="match status" value="1"/>
</dbReference>
<dbReference type="eggNOG" id="COG1476">
    <property type="taxonomic scope" value="Bacteria"/>
</dbReference>
<accession>A0A0A2TD69</accession>
<dbReference type="RefSeq" id="WP_036816752.1">
    <property type="nucleotide sequence ID" value="NZ_AVBF01000008.1"/>
</dbReference>
<proteinExistence type="predicted"/>
<dbReference type="OrthoDB" id="1859224at2"/>